<comment type="caution">
    <text evidence="1">The sequence shown here is derived from an EMBL/GenBank/DDBJ whole genome shotgun (WGS) entry which is preliminary data.</text>
</comment>
<organism evidence="1 2">
    <name type="scientific">Entomophthora muscae</name>
    <dbReference type="NCBI Taxonomy" id="34485"/>
    <lineage>
        <taxon>Eukaryota</taxon>
        <taxon>Fungi</taxon>
        <taxon>Fungi incertae sedis</taxon>
        <taxon>Zoopagomycota</taxon>
        <taxon>Entomophthoromycotina</taxon>
        <taxon>Entomophthoromycetes</taxon>
        <taxon>Entomophthorales</taxon>
        <taxon>Entomophthoraceae</taxon>
        <taxon>Entomophthora</taxon>
    </lineage>
</organism>
<evidence type="ECO:0000313" key="2">
    <source>
        <dbReference type="Proteomes" id="UP001165960"/>
    </source>
</evidence>
<protein>
    <submittedName>
        <fullName evidence="1">Uncharacterized protein</fullName>
    </submittedName>
</protein>
<evidence type="ECO:0000313" key="1">
    <source>
        <dbReference type="EMBL" id="KAJ9072351.1"/>
    </source>
</evidence>
<dbReference type="EMBL" id="QTSX02003021">
    <property type="protein sequence ID" value="KAJ9072351.1"/>
    <property type="molecule type" value="Genomic_DNA"/>
</dbReference>
<sequence length="131" mass="15211">MLAPFQISYFRNLVTMARVLGINASKTFQHLMREVDLQLTSHNDSKVWADHFGKKFAPFQTITVSEHDKEIPTHHHRLYRDCEDILAYFESNRKHKELLSLYAPRVEEGNRVEASANRVGLQLPKVFSGDE</sequence>
<keyword evidence="2" id="KW-1185">Reference proteome</keyword>
<proteinExistence type="predicted"/>
<dbReference type="Proteomes" id="UP001165960">
    <property type="component" value="Unassembled WGS sequence"/>
</dbReference>
<name>A0ACC2TD35_9FUNG</name>
<reference evidence="1" key="1">
    <citation type="submission" date="2022-04" db="EMBL/GenBank/DDBJ databases">
        <title>Genome of the entomopathogenic fungus Entomophthora muscae.</title>
        <authorList>
            <person name="Elya C."/>
            <person name="Lovett B.R."/>
            <person name="Lee E."/>
            <person name="Macias A.M."/>
            <person name="Hajek A.E."/>
            <person name="De Bivort B.L."/>
            <person name="Kasson M.T."/>
            <person name="De Fine Licht H.H."/>
            <person name="Stajich J.E."/>
        </authorList>
    </citation>
    <scope>NUCLEOTIDE SEQUENCE</scope>
    <source>
        <strain evidence="1">Berkeley</strain>
    </source>
</reference>
<gene>
    <name evidence="1" type="ORF">DSO57_1028475</name>
</gene>
<accession>A0ACC2TD35</accession>